<dbReference type="Proteomes" id="UP000001058">
    <property type="component" value="Unassembled WGS sequence"/>
</dbReference>
<feature type="region of interest" description="Disordered" evidence="1">
    <location>
        <begin position="212"/>
        <end position="245"/>
    </location>
</feature>
<organism evidence="3">
    <name type="scientific">Volvox carteri f. nagariensis</name>
    <dbReference type="NCBI Taxonomy" id="3068"/>
    <lineage>
        <taxon>Eukaryota</taxon>
        <taxon>Viridiplantae</taxon>
        <taxon>Chlorophyta</taxon>
        <taxon>core chlorophytes</taxon>
        <taxon>Chlorophyceae</taxon>
        <taxon>CS clade</taxon>
        <taxon>Chlamydomonadales</taxon>
        <taxon>Volvocaceae</taxon>
        <taxon>Volvox</taxon>
    </lineage>
</organism>
<dbReference type="KEGG" id="vcn:VOLCADRAFT_93664"/>
<feature type="region of interest" description="Disordered" evidence="1">
    <location>
        <begin position="272"/>
        <end position="300"/>
    </location>
</feature>
<accession>D8U2Q1</accession>
<dbReference type="InParanoid" id="D8U2Q1"/>
<feature type="compositionally biased region" description="Low complexity" evidence="1">
    <location>
        <begin position="231"/>
        <end position="245"/>
    </location>
</feature>
<dbReference type="AlphaFoldDB" id="D8U2Q1"/>
<reference evidence="2 3" key="1">
    <citation type="journal article" date="2010" name="Science">
        <title>Genomic analysis of organismal complexity in the multicellular green alga Volvox carteri.</title>
        <authorList>
            <person name="Prochnik S.E."/>
            <person name="Umen J."/>
            <person name="Nedelcu A.M."/>
            <person name="Hallmann A."/>
            <person name="Miller S.M."/>
            <person name="Nishii I."/>
            <person name="Ferris P."/>
            <person name="Kuo A."/>
            <person name="Mitros T."/>
            <person name="Fritz-Laylin L.K."/>
            <person name="Hellsten U."/>
            <person name="Chapman J."/>
            <person name="Simakov O."/>
            <person name="Rensing S.A."/>
            <person name="Terry A."/>
            <person name="Pangilinan J."/>
            <person name="Kapitonov V."/>
            <person name="Jurka J."/>
            <person name="Salamov A."/>
            <person name="Shapiro H."/>
            <person name="Schmutz J."/>
            <person name="Grimwood J."/>
            <person name="Lindquist E."/>
            <person name="Lucas S."/>
            <person name="Grigoriev I.V."/>
            <person name="Schmitt R."/>
            <person name="Kirk D."/>
            <person name="Rokhsar D.S."/>
        </authorList>
    </citation>
    <scope>NUCLEOTIDE SEQUENCE [LARGE SCALE GENOMIC DNA]</scope>
    <source>
        <strain evidence="3">f. Nagariensis / Eve</strain>
    </source>
</reference>
<dbReference type="EMBL" id="GL378354">
    <property type="protein sequence ID" value="EFJ45846.1"/>
    <property type="molecule type" value="Genomic_DNA"/>
</dbReference>
<dbReference type="RefSeq" id="XP_002952924.1">
    <property type="nucleotide sequence ID" value="XM_002952878.1"/>
</dbReference>
<protein>
    <submittedName>
        <fullName evidence="2">Uncharacterized protein</fullName>
    </submittedName>
</protein>
<evidence type="ECO:0000256" key="1">
    <source>
        <dbReference type="SAM" id="MobiDB-lite"/>
    </source>
</evidence>
<evidence type="ECO:0000313" key="2">
    <source>
        <dbReference type="EMBL" id="EFJ45846.1"/>
    </source>
</evidence>
<keyword evidence="3" id="KW-1185">Reference proteome</keyword>
<evidence type="ECO:0000313" key="3">
    <source>
        <dbReference type="Proteomes" id="UP000001058"/>
    </source>
</evidence>
<gene>
    <name evidence="2" type="ORF">VOLCADRAFT_93664</name>
</gene>
<proteinExistence type="predicted"/>
<dbReference type="GeneID" id="9627735"/>
<sequence>MIRMPAQLDATGLDEYAQIRDGAEPPLHKLVRPERACMPPSTSPERCSLDTAFLSGFGGESSPSCLKSASHRAAPPSMSTDEDDDFNWNSFPITESHNYFAPWMDPEKLSPPASQAHVHHTANAAASGSASVNASSSGIGWGRQLGSAGYFSAWLRGECLAATEVDLSSTQGALLEANSATTAAYVAPPLLAATQLSNLGLDLVAGAGGRSAFSSTSPPLHESVEVPPLSDPTAASSCSGSSIPSPLGSDCRGAADECGGYESGRSSSMSLFSWDAQSSGSGGSDPDAEAAGWATSPDAAAAPRGSVEAWRVLPRGGRGRTSGVCDCVKLRIVECDVWEREVEAKLLCLESRHTSVPAPAGAAETQMEAQLNSLVCLVVTEALFD</sequence>
<name>D8U2Q1_VOLCA</name>
<dbReference type="OrthoDB" id="541302at2759"/>